<reference evidence="1" key="1">
    <citation type="journal article" date="2021" name="Proc. Natl. Acad. Sci. U.S.A.">
        <title>A Catalog of Tens of Thousands of Viruses from Human Metagenomes Reveals Hidden Associations with Chronic Diseases.</title>
        <authorList>
            <person name="Tisza M.J."/>
            <person name="Buck C.B."/>
        </authorList>
    </citation>
    <scope>NUCLEOTIDE SEQUENCE</scope>
    <source>
        <strain evidence="1">CtXzK3</strain>
    </source>
</reference>
<protein>
    <submittedName>
        <fullName evidence="1">Uncharacterized protein</fullName>
    </submittedName>
</protein>
<name>A0A8S5SWD7_9CAUD</name>
<accession>A0A8S5SWD7</accession>
<evidence type="ECO:0000313" key="1">
    <source>
        <dbReference type="EMBL" id="DAF55015.1"/>
    </source>
</evidence>
<dbReference type="EMBL" id="BK032684">
    <property type="protein sequence ID" value="DAF55015.1"/>
    <property type="molecule type" value="Genomic_DNA"/>
</dbReference>
<sequence length="88" mass="9951">MRLVDEDDVISLLANHHFDDDKENFDLLIHNLCKEVQQIPTAYDVDAVVEQLEERSEEYNSGVRLHGKPEEMLTDEAIEIVKGGGVDG</sequence>
<proteinExistence type="predicted"/>
<organism evidence="1">
    <name type="scientific">Siphoviridae sp. ctXzK3</name>
    <dbReference type="NCBI Taxonomy" id="2827889"/>
    <lineage>
        <taxon>Viruses</taxon>
        <taxon>Duplodnaviria</taxon>
        <taxon>Heunggongvirae</taxon>
        <taxon>Uroviricota</taxon>
        <taxon>Caudoviricetes</taxon>
    </lineage>
</organism>